<name>A0A9P9GSJ7_FUSSL</name>
<gene>
    <name evidence="9" type="ORF">B0J15DRAFT_469875</name>
</gene>
<comment type="caution">
    <text evidence="9">The sequence shown here is derived from an EMBL/GenBank/DDBJ whole genome shotgun (WGS) entry which is preliminary data.</text>
</comment>
<dbReference type="Gene3D" id="3.40.50.1460">
    <property type="match status" value="1"/>
</dbReference>
<keyword evidence="3" id="KW-0788">Thiol protease</keyword>
<dbReference type="Proteomes" id="UP000736672">
    <property type="component" value="Unassembled WGS sequence"/>
</dbReference>
<dbReference type="GO" id="GO:0006915">
    <property type="term" value="P:apoptotic process"/>
    <property type="evidence" value="ECO:0007669"/>
    <property type="project" value="UniProtKB-KW"/>
</dbReference>
<dbReference type="InterPro" id="IPR016035">
    <property type="entry name" value="Acyl_Trfase/lysoPLipase"/>
</dbReference>
<dbReference type="GO" id="GO:0016042">
    <property type="term" value="P:lipid catabolic process"/>
    <property type="evidence" value="ECO:0007669"/>
    <property type="project" value="UniProtKB-UniRule"/>
</dbReference>
<evidence type="ECO:0000313" key="10">
    <source>
        <dbReference type="Proteomes" id="UP000736672"/>
    </source>
</evidence>
<feature type="domain" description="PNPLA" evidence="8">
    <location>
        <begin position="843"/>
        <end position="1063"/>
    </location>
</feature>
<dbReference type="GO" id="GO:0019369">
    <property type="term" value="P:arachidonate metabolic process"/>
    <property type="evidence" value="ECO:0007669"/>
    <property type="project" value="TreeGrafter"/>
</dbReference>
<dbReference type="InterPro" id="IPR002641">
    <property type="entry name" value="PNPLA_dom"/>
</dbReference>
<keyword evidence="3" id="KW-0645">Protease</keyword>
<dbReference type="GO" id="GO:0046486">
    <property type="term" value="P:glycerolipid metabolic process"/>
    <property type="evidence" value="ECO:0007669"/>
    <property type="project" value="UniProtKB-ARBA"/>
</dbReference>
<dbReference type="PANTHER" id="PTHR24185:SF1">
    <property type="entry name" value="CALCIUM-INDEPENDENT PHOSPHOLIPASE A2-GAMMA"/>
    <property type="match status" value="1"/>
</dbReference>
<evidence type="ECO:0000256" key="7">
    <source>
        <dbReference type="PROSITE-ProRule" id="PRU01161"/>
    </source>
</evidence>
<dbReference type="GO" id="GO:0016020">
    <property type="term" value="C:membrane"/>
    <property type="evidence" value="ECO:0007669"/>
    <property type="project" value="TreeGrafter"/>
</dbReference>
<evidence type="ECO:0000256" key="1">
    <source>
        <dbReference type="ARBA" id="ARBA00022703"/>
    </source>
</evidence>
<keyword evidence="10" id="KW-1185">Reference proteome</keyword>
<feature type="short sequence motif" description="DGA/G" evidence="7">
    <location>
        <begin position="1050"/>
        <end position="1052"/>
    </location>
</feature>
<evidence type="ECO:0000313" key="9">
    <source>
        <dbReference type="EMBL" id="KAH7243992.1"/>
    </source>
</evidence>
<dbReference type="AlphaFoldDB" id="A0A9P9GSJ7"/>
<evidence type="ECO:0000256" key="5">
    <source>
        <dbReference type="ARBA" id="ARBA00023098"/>
    </source>
</evidence>
<dbReference type="Pfam" id="PF01734">
    <property type="entry name" value="Patatin"/>
    <property type="match status" value="1"/>
</dbReference>
<protein>
    <recommendedName>
        <fullName evidence="8">PNPLA domain-containing protein</fullName>
    </recommendedName>
</protein>
<accession>A0A9P9GSJ7</accession>
<keyword evidence="1" id="KW-0053">Apoptosis</keyword>
<sequence length="1199" mass="132245">MPPTKRALLIASPFGGLRGPLNDVDRMTKVLTARGFEITQCCDKKATRDGIRTAWQNIIDKSSSGDTIVIFYSGHGGLVETRRKQETGDGGDRKTPRQYQFLVPTDFNETSEGNFRGILDVEIAHMLRDTTNKTTNVTVILDCCHSGRMARDETHGDNATPKQLLEVQHHDIAKWVEILKQKGDLRGETAIEGNQDAVRIAASATRETAWEYFKDGQWGGIMTEALVHAMEETEGRDISWRTLLIRVRELVHVEFPQQHPRAEGPSTRACFSLTLKSSESFPIAMEDGFPVLQAGRVAGVREGNKYAIMPFSSTEIDKRDQIAEATVTHVIGFKARVKLTFEPAGGSLPEKGALAFLHQEALYEWPVILPEGLPALEAAVTGSNFLRRYNDREDPSHLAKFQEEAGRIILRTEKGVQIASQQIPDNETTSATVFGELIRDAEILAKAQHLLRLRCENPQEVLGHGLKVEFGTVHEGGAIRPIEQDGSGFITDGDRVYVSLYNTGAGTVYVSVFDVNVAGKISLLSTSSPMGLELQAAKSYTLGMDQFQAAIRGLPTTWPGSVPRSERVDERLVFVLSNAEVDLRHLVTSAEPATRLAALASKRSSLEGLEEVTYHIASGKQRDVITKTRESPMHYDIFEIPFSMVSVTGGESEQRYIPAVQLPAPERPTEWETLPAYPPHVATKGIFGAGLRAFQGIPPCVWVVNQHSEDITVVVSKYRPSRLLSGFGLSASSTGGGANFSTTTFLSPATTKSLTPPGDGTGSARSMGVFPLWTRKGGFGVISIFTGAEKKLFIENDRIPIGATAYFRNEPDLTIVGYKEKQIDIPLPQSSRSSGAKSSLRLLSLDGGGVRVISSLIILDAIMEKINKGRQPKRLPKDCFDLAGGTSTGGLIALLLFRLGLNTEKAIEVYMKMAKEVFSPRLPRVLGGYHLHECGRLGYYIGNPYLRLKALVLPSRFSDYYLKTAIDKVMGEENESGESELRKPGTTPMFMCATSINRDRERAELFRSYDPLSDVEDKFAHITVRDAALATSAAPTYLPKVEVMKEEFWDGGLLNNNPINQVWDARYELVRITQGEPVPDPPKVSCVVSIGTGRDKTPVQQPGWGYLNAVSTVVSYATNTEAKHQDFDRKIKMLNSRSGGEGICYFRFNVELEKEIYLDDWQSMLTLKALTEKQLETEKLDDLIQECADCLAPKSATNE</sequence>
<evidence type="ECO:0000256" key="6">
    <source>
        <dbReference type="ARBA" id="ARBA00023145"/>
    </source>
</evidence>
<feature type="active site" description="Proton acceptor" evidence="7">
    <location>
        <position position="1050"/>
    </location>
</feature>
<comment type="caution">
    <text evidence="7">Lacks conserved residue(s) required for the propagation of feature annotation.</text>
</comment>
<dbReference type="OrthoDB" id="3223806at2759"/>
<dbReference type="SUPFAM" id="SSF52151">
    <property type="entry name" value="FabD/lysophospholipase-like"/>
    <property type="match status" value="1"/>
</dbReference>
<dbReference type="PROSITE" id="PS51635">
    <property type="entry name" value="PNPLA"/>
    <property type="match status" value="1"/>
</dbReference>
<reference evidence="9" key="1">
    <citation type="journal article" date="2021" name="Nat. Commun.">
        <title>Genetic determinants of endophytism in the Arabidopsis root mycobiome.</title>
        <authorList>
            <person name="Mesny F."/>
            <person name="Miyauchi S."/>
            <person name="Thiergart T."/>
            <person name="Pickel B."/>
            <person name="Atanasova L."/>
            <person name="Karlsson M."/>
            <person name="Huettel B."/>
            <person name="Barry K.W."/>
            <person name="Haridas S."/>
            <person name="Chen C."/>
            <person name="Bauer D."/>
            <person name="Andreopoulos W."/>
            <person name="Pangilinan J."/>
            <person name="LaButti K."/>
            <person name="Riley R."/>
            <person name="Lipzen A."/>
            <person name="Clum A."/>
            <person name="Drula E."/>
            <person name="Henrissat B."/>
            <person name="Kohler A."/>
            <person name="Grigoriev I.V."/>
            <person name="Martin F.M."/>
            <person name="Hacquard S."/>
        </authorList>
    </citation>
    <scope>NUCLEOTIDE SEQUENCE</scope>
    <source>
        <strain evidence="9">FSSC 5 MPI-SDFR-AT-0091</strain>
    </source>
</reference>
<dbReference type="Pfam" id="PF00656">
    <property type="entry name" value="Peptidase_C14"/>
    <property type="match status" value="1"/>
</dbReference>
<dbReference type="GO" id="GO:0047499">
    <property type="term" value="F:calcium-independent phospholipase A2 activity"/>
    <property type="evidence" value="ECO:0007669"/>
    <property type="project" value="TreeGrafter"/>
</dbReference>
<evidence type="ECO:0000259" key="8">
    <source>
        <dbReference type="PROSITE" id="PS51635"/>
    </source>
</evidence>
<dbReference type="InterPro" id="IPR029030">
    <property type="entry name" value="Caspase-like_dom_sf"/>
</dbReference>
<organism evidence="9 10">
    <name type="scientific">Fusarium solani</name>
    <name type="common">Filamentous fungus</name>
    <dbReference type="NCBI Taxonomy" id="169388"/>
    <lineage>
        <taxon>Eukaryota</taxon>
        <taxon>Fungi</taxon>
        <taxon>Dikarya</taxon>
        <taxon>Ascomycota</taxon>
        <taxon>Pezizomycotina</taxon>
        <taxon>Sordariomycetes</taxon>
        <taxon>Hypocreomycetidae</taxon>
        <taxon>Hypocreales</taxon>
        <taxon>Nectriaceae</taxon>
        <taxon>Fusarium</taxon>
        <taxon>Fusarium solani species complex</taxon>
    </lineage>
</organism>
<dbReference type="EMBL" id="JAGTJS010000018">
    <property type="protein sequence ID" value="KAH7243992.1"/>
    <property type="molecule type" value="Genomic_DNA"/>
</dbReference>
<keyword evidence="4 7" id="KW-0442">Lipid degradation</keyword>
<dbReference type="GO" id="GO:0006508">
    <property type="term" value="P:proteolysis"/>
    <property type="evidence" value="ECO:0007669"/>
    <property type="project" value="InterPro"/>
</dbReference>
<proteinExistence type="predicted"/>
<dbReference type="GO" id="GO:0004197">
    <property type="term" value="F:cysteine-type endopeptidase activity"/>
    <property type="evidence" value="ECO:0007669"/>
    <property type="project" value="InterPro"/>
</dbReference>
<evidence type="ECO:0000256" key="3">
    <source>
        <dbReference type="ARBA" id="ARBA00022807"/>
    </source>
</evidence>
<feature type="active site" description="Nucleophile" evidence="7">
    <location>
        <position position="887"/>
    </location>
</feature>
<evidence type="ECO:0000256" key="2">
    <source>
        <dbReference type="ARBA" id="ARBA00022801"/>
    </source>
</evidence>
<keyword evidence="6" id="KW-0865">Zymogen</keyword>
<dbReference type="InterPro" id="IPR011600">
    <property type="entry name" value="Pept_C14_caspase"/>
</dbReference>
<dbReference type="PANTHER" id="PTHR24185">
    <property type="entry name" value="CALCIUM-INDEPENDENT PHOSPHOLIPASE A2-GAMMA"/>
    <property type="match status" value="1"/>
</dbReference>
<feature type="short sequence motif" description="GXSXG" evidence="7">
    <location>
        <begin position="885"/>
        <end position="889"/>
    </location>
</feature>
<keyword evidence="5 7" id="KW-0443">Lipid metabolism</keyword>
<evidence type="ECO:0000256" key="4">
    <source>
        <dbReference type="ARBA" id="ARBA00022963"/>
    </source>
</evidence>
<keyword evidence="2 7" id="KW-0378">Hydrolase</keyword>
<dbReference type="Gene3D" id="3.40.1090.10">
    <property type="entry name" value="Cytosolic phospholipase A2 catalytic domain"/>
    <property type="match status" value="1"/>
</dbReference>
<dbReference type="SUPFAM" id="SSF52129">
    <property type="entry name" value="Caspase-like"/>
    <property type="match status" value="1"/>
</dbReference>